<proteinExistence type="predicted"/>
<sequence length="131" mass="14824">MTRLVLLLFCLLASPPAAAQPMSAEEFESYVTGKTLYFGSGGAPYGVEQYLPDRRVRWSFLDGECKDGRWYAEAQMICFVYEDMNAPQCWSFYRESGKLRAVFQNDPQNTVLYEAQQGDTPMLCYGPDTGV</sequence>
<dbReference type="Proteomes" id="UP000244915">
    <property type="component" value="Chromosome 1"/>
</dbReference>
<evidence type="ECO:0000313" key="3">
    <source>
        <dbReference type="Proteomes" id="UP000244915"/>
    </source>
</evidence>
<keyword evidence="1" id="KW-0732">Signal</keyword>
<reference evidence="2 3" key="1">
    <citation type="submission" date="2017-06" db="EMBL/GenBank/DDBJ databases">
        <title>Yangia sp. YSBP01 complete genome sequence.</title>
        <authorList>
            <person name="Woo J.-H."/>
            <person name="Kim H.-S."/>
        </authorList>
    </citation>
    <scope>NUCLEOTIDE SEQUENCE [LARGE SCALE GENOMIC DNA]</scope>
    <source>
        <strain evidence="2 3">YSBP01</strain>
    </source>
</reference>
<dbReference type="AlphaFoldDB" id="A0A2U8HB69"/>
<gene>
    <name evidence="2" type="ORF">CEW88_04710</name>
</gene>
<dbReference type="OrthoDB" id="7304934at2"/>
<organism evidence="2 3">
    <name type="scientific">Alloyangia pacifica</name>
    <dbReference type="NCBI Taxonomy" id="311180"/>
    <lineage>
        <taxon>Bacteria</taxon>
        <taxon>Pseudomonadati</taxon>
        <taxon>Pseudomonadota</taxon>
        <taxon>Alphaproteobacteria</taxon>
        <taxon>Rhodobacterales</taxon>
        <taxon>Roseobacteraceae</taxon>
        <taxon>Alloyangia</taxon>
    </lineage>
</organism>
<dbReference type="KEGG" id="ypac:CEW88_04710"/>
<dbReference type="RefSeq" id="WP_108964908.1">
    <property type="nucleotide sequence ID" value="NZ_CP022189.1"/>
</dbReference>
<protein>
    <submittedName>
        <fullName evidence="2">Uncharacterized protein</fullName>
    </submittedName>
</protein>
<feature type="signal peptide" evidence="1">
    <location>
        <begin position="1"/>
        <end position="19"/>
    </location>
</feature>
<evidence type="ECO:0000313" key="2">
    <source>
        <dbReference type="EMBL" id="AWI83021.1"/>
    </source>
</evidence>
<dbReference type="EMBL" id="CP022189">
    <property type="protein sequence ID" value="AWI83021.1"/>
    <property type="molecule type" value="Genomic_DNA"/>
</dbReference>
<name>A0A2U8HB69_9RHOB</name>
<feature type="chain" id="PRO_5016150312" evidence="1">
    <location>
        <begin position="20"/>
        <end position="131"/>
    </location>
</feature>
<evidence type="ECO:0000256" key="1">
    <source>
        <dbReference type="SAM" id="SignalP"/>
    </source>
</evidence>
<accession>A0A2U8HB69</accession>